<feature type="transmembrane region" description="Helical" evidence="1">
    <location>
        <begin position="119"/>
        <end position="138"/>
    </location>
</feature>
<dbReference type="GO" id="GO:0016020">
    <property type="term" value="C:membrane"/>
    <property type="evidence" value="ECO:0007669"/>
    <property type="project" value="InterPro"/>
</dbReference>
<proteinExistence type="predicted"/>
<feature type="non-terminal residue" evidence="3">
    <location>
        <position position="140"/>
    </location>
</feature>
<comment type="caution">
    <text evidence="3">The sequence shown here is derived from an EMBL/GenBank/DDBJ whole genome shotgun (WGS) entry which is preliminary data.</text>
</comment>
<keyword evidence="1" id="KW-0472">Membrane</keyword>
<feature type="domain" description="EamA" evidence="2">
    <location>
        <begin position="2"/>
        <end position="139"/>
    </location>
</feature>
<keyword evidence="1" id="KW-1133">Transmembrane helix</keyword>
<name>X1R5P2_9ZZZZ</name>
<feature type="transmembrane region" description="Helical" evidence="1">
    <location>
        <begin position="35"/>
        <end position="53"/>
    </location>
</feature>
<gene>
    <name evidence="3" type="ORF">S12H4_05142</name>
</gene>
<evidence type="ECO:0000313" key="3">
    <source>
        <dbReference type="EMBL" id="GAI62366.1"/>
    </source>
</evidence>
<keyword evidence="1" id="KW-0812">Transmembrane</keyword>
<dbReference type="EMBL" id="BARW01001669">
    <property type="protein sequence ID" value="GAI62366.1"/>
    <property type="molecule type" value="Genomic_DNA"/>
</dbReference>
<dbReference type="AlphaFoldDB" id="X1R5P2"/>
<dbReference type="PANTHER" id="PTHR22911">
    <property type="entry name" value="ACYL-MALONYL CONDENSING ENZYME-RELATED"/>
    <property type="match status" value="1"/>
</dbReference>
<dbReference type="Gene3D" id="1.10.3730.20">
    <property type="match status" value="1"/>
</dbReference>
<evidence type="ECO:0000259" key="2">
    <source>
        <dbReference type="Pfam" id="PF00892"/>
    </source>
</evidence>
<dbReference type="InterPro" id="IPR000620">
    <property type="entry name" value="EamA_dom"/>
</dbReference>
<protein>
    <recommendedName>
        <fullName evidence="2">EamA domain-containing protein</fullName>
    </recommendedName>
</protein>
<accession>X1R5P2</accession>
<sequence length="140" mass="14791">MMGAVYALTAALSWAGTSAILKSLTTRIDALSLNTLRLCTASLLLLAVILLSGRGAELVNTPLIPLAYLIIPGVIGLAIGDTMYIKSLSYLNVSQAFPIAQCSNPVFTMFLAVSLLGESFTWVTGLGTFFVLLGIYLITS</sequence>
<organism evidence="3">
    <name type="scientific">marine sediment metagenome</name>
    <dbReference type="NCBI Taxonomy" id="412755"/>
    <lineage>
        <taxon>unclassified sequences</taxon>
        <taxon>metagenomes</taxon>
        <taxon>ecological metagenomes</taxon>
    </lineage>
</organism>
<evidence type="ECO:0000256" key="1">
    <source>
        <dbReference type="SAM" id="Phobius"/>
    </source>
</evidence>
<dbReference type="InterPro" id="IPR037185">
    <property type="entry name" value="EmrE-like"/>
</dbReference>
<feature type="transmembrane region" description="Helical" evidence="1">
    <location>
        <begin position="65"/>
        <end position="85"/>
    </location>
</feature>
<reference evidence="3" key="1">
    <citation type="journal article" date="2014" name="Front. Microbiol.">
        <title>High frequency of phylogenetically diverse reductive dehalogenase-homologous genes in deep subseafloor sedimentary metagenomes.</title>
        <authorList>
            <person name="Kawai M."/>
            <person name="Futagami T."/>
            <person name="Toyoda A."/>
            <person name="Takaki Y."/>
            <person name="Nishi S."/>
            <person name="Hori S."/>
            <person name="Arai W."/>
            <person name="Tsubouchi T."/>
            <person name="Morono Y."/>
            <person name="Uchiyama I."/>
            <person name="Ito T."/>
            <person name="Fujiyama A."/>
            <person name="Inagaki F."/>
            <person name="Takami H."/>
        </authorList>
    </citation>
    <scope>NUCLEOTIDE SEQUENCE</scope>
    <source>
        <strain evidence="3">Expedition CK06-06</strain>
    </source>
</reference>
<dbReference type="PANTHER" id="PTHR22911:SF137">
    <property type="entry name" value="SOLUTE CARRIER FAMILY 35 MEMBER G2-RELATED"/>
    <property type="match status" value="1"/>
</dbReference>
<dbReference type="SUPFAM" id="SSF103481">
    <property type="entry name" value="Multidrug resistance efflux transporter EmrE"/>
    <property type="match status" value="1"/>
</dbReference>
<dbReference type="Pfam" id="PF00892">
    <property type="entry name" value="EamA"/>
    <property type="match status" value="1"/>
</dbReference>